<accession>A0AAV5U4J1</accession>
<keyword evidence="4" id="KW-1185">Reference proteome</keyword>
<dbReference type="InterPro" id="IPR036427">
    <property type="entry name" value="Bromodomain-like_sf"/>
</dbReference>
<feature type="non-terminal residue" evidence="3">
    <location>
        <position position="275"/>
    </location>
</feature>
<gene>
    <name evidence="3" type="ORF">PENTCL1PPCAC_23219</name>
</gene>
<dbReference type="AlphaFoldDB" id="A0AAV5U4J1"/>
<organism evidence="3 4">
    <name type="scientific">Pristionchus entomophagus</name>
    <dbReference type="NCBI Taxonomy" id="358040"/>
    <lineage>
        <taxon>Eukaryota</taxon>
        <taxon>Metazoa</taxon>
        <taxon>Ecdysozoa</taxon>
        <taxon>Nematoda</taxon>
        <taxon>Chromadorea</taxon>
        <taxon>Rhabditida</taxon>
        <taxon>Rhabditina</taxon>
        <taxon>Diplogasteromorpha</taxon>
        <taxon>Diplogasteroidea</taxon>
        <taxon>Neodiplogasteridae</taxon>
        <taxon>Pristionchus</taxon>
    </lineage>
</organism>
<evidence type="ECO:0000256" key="2">
    <source>
        <dbReference type="SAM" id="MobiDB-lite"/>
    </source>
</evidence>
<sequence length="275" mass="31131">AKVFVEAIIRIVNDPSIEGFTPFYDSCYDLAESELTEYKRKSRPEVNHELLEALREGDNDGGNEREGVPPFPGWARDSIEVLEDLMRQPCARHFAIKDDTNEELATVWETCDDLRTLCERVRDRDMNTPNELETAVHSLVSTAKNSIENRRSEIYKNLVALQSQFNHRFKGIITKFESSQASVQLNLGVSIDRSLRRRHRDPHQHAYNTRRSDHVAVAAVVASEFEDDHPTSSSRSAARHERGFYRNMANGGGGGAHGEMEVSSSSSRRSNGRRS</sequence>
<keyword evidence="1" id="KW-0103">Bromodomain</keyword>
<protein>
    <submittedName>
        <fullName evidence="3">Uncharacterized protein</fullName>
    </submittedName>
</protein>
<dbReference type="Proteomes" id="UP001432027">
    <property type="component" value="Unassembled WGS sequence"/>
</dbReference>
<name>A0AAV5U4J1_9BILA</name>
<evidence type="ECO:0000313" key="3">
    <source>
        <dbReference type="EMBL" id="GMT01044.1"/>
    </source>
</evidence>
<evidence type="ECO:0000313" key="4">
    <source>
        <dbReference type="Proteomes" id="UP001432027"/>
    </source>
</evidence>
<proteinExistence type="predicted"/>
<feature type="region of interest" description="Disordered" evidence="2">
    <location>
        <begin position="224"/>
        <end position="275"/>
    </location>
</feature>
<dbReference type="EMBL" id="BTSX01000005">
    <property type="protein sequence ID" value="GMT01044.1"/>
    <property type="molecule type" value="Genomic_DNA"/>
</dbReference>
<comment type="caution">
    <text evidence="3">The sequence shown here is derived from an EMBL/GenBank/DDBJ whole genome shotgun (WGS) entry which is preliminary data.</text>
</comment>
<evidence type="ECO:0000256" key="1">
    <source>
        <dbReference type="ARBA" id="ARBA00023117"/>
    </source>
</evidence>
<feature type="non-terminal residue" evidence="3">
    <location>
        <position position="1"/>
    </location>
</feature>
<reference evidence="3" key="1">
    <citation type="submission" date="2023-10" db="EMBL/GenBank/DDBJ databases">
        <title>Genome assembly of Pristionchus species.</title>
        <authorList>
            <person name="Yoshida K."/>
            <person name="Sommer R.J."/>
        </authorList>
    </citation>
    <scope>NUCLEOTIDE SEQUENCE</scope>
    <source>
        <strain evidence="3">RS0144</strain>
    </source>
</reference>
<dbReference type="Gene3D" id="1.20.920.10">
    <property type="entry name" value="Bromodomain-like"/>
    <property type="match status" value="1"/>
</dbReference>